<reference evidence="2 3" key="1">
    <citation type="journal article" date="2013" name="Nat. Commun.">
        <title>Genome sequence and functional genomic analysis of the oil-degrading bacterium Oleispira antarctica.</title>
        <authorList>
            <person name="Kube M."/>
            <person name="Chernikova T.N."/>
            <person name="Al-Ramahi Y."/>
            <person name="Beloqui A."/>
            <person name="Lopez-Cortez N."/>
            <person name="Guazzaroni M.E."/>
            <person name="Heipieper H.J."/>
            <person name="Klages S."/>
            <person name="Kotsyurbenko O.R."/>
            <person name="Langer I."/>
            <person name="Nechitaylo T.Y."/>
            <person name="Lunsdorf H."/>
            <person name="Fernandez M."/>
            <person name="Juarez S."/>
            <person name="Ciordia S."/>
            <person name="Singer A."/>
            <person name="Kagan O."/>
            <person name="Egorova O."/>
            <person name="Petit P.A."/>
            <person name="Stogios P."/>
            <person name="Kim Y."/>
            <person name="Tchigvintsev A."/>
            <person name="Flick R."/>
            <person name="Denaro R."/>
            <person name="Genovese M."/>
            <person name="Albar J.P."/>
            <person name="Reva O.N."/>
            <person name="Martinez-Gomariz M."/>
            <person name="Tran H."/>
            <person name="Ferrer M."/>
            <person name="Savchenko A."/>
            <person name="Yakunin A.F."/>
            <person name="Yakimov M.M."/>
            <person name="Golyshina O.V."/>
            <person name="Reinhardt R."/>
            <person name="Golyshin P.N."/>
        </authorList>
    </citation>
    <scope>NUCLEOTIDE SEQUENCE [LARGE SCALE GENOMIC DNA]</scope>
</reference>
<accession>R4YMC8</accession>
<feature type="domain" description="PilZ" evidence="1">
    <location>
        <begin position="10"/>
        <end position="92"/>
    </location>
</feature>
<organism evidence="2 3">
    <name type="scientific">Oleispira antarctica RB-8</name>
    <dbReference type="NCBI Taxonomy" id="698738"/>
    <lineage>
        <taxon>Bacteria</taxon>
        <taxon>Pseudomonadati</taxon>
        <taxon>Pseudomonadota</taxon>
        <taxon>Gammaproteobacteria</taxon>
        <taxon>Oceanospirillales</taxon>
        <taxon>Oceanospirillaceae</taxon>
        <taxon>Oleispira</taxon>
    </lineage>
</organism>
<dbReference type="PATRIC" id="fig|698738.3.peg.1855"/>
<dbReference type="AlphaFoldDB" id="R4YMC8"/>
<keyword evidence="3" id="KW-1185">Reference proteome</keyword>
<gene>
    <name evidence="2" type="primary">pilZ1</name>
    <name evidence="2" type="ORF">OLEAN_C17910</name>
</gene>
<evidence type="ECO:0000259" key="1">
    <source>
        <dbReference type="Pfam" id="PF07238"/>
    </source>
</evidence>
<dbReference type="KEGG" id="oai:OLEAN_C17910"/>
<dbReference type="Gene3D" id="2.40.10.220">
    <property type="entry name" value="predicted glycosyltransferase like domains"/>
    <property type="match status" value="1"/>
</dbReference>
<dbReference type="SUPFAM" id="SSF141371">
    <property type="entry name" value="PilZ domain-like"/>
    <property type="match status" value="1"/>
</dbReference>
<dbReference type="GO" id="GO:0035438">
    <property type="term" value="F:cyclic-di-GMP binding"/>
    <property type="evidence" value="ECO:0007669"/>
    <property type="project" value="InterPro"/>
</dbReference>
<dbReference type="Proteomes" id="UP000032749">
    <property type="component" value="Chromosome"/>
</dbReference>
<dbReference type="Pfam" id="PF07238">
    <property type="entry name" value="PilZ"/>
    <property type="match status" value="1"/>
</dbReference>
<dbReference type="InterPro" id="IPR009875">
    <property type="entry name" value="PilZ_domain"/>
</dbReference>
<proteinExistence type="predicted"/>
<dbReference type="EMBL" id="FO203512">
    <property type="protein sequence ID" value="CCK75967.1"/>
    <property type="molecule type" value="Genomic_DNA"/>
</dbReference>
<sequence>MGQASRDYSEKRDFIRMQVTTDSQIYFNDQSYTATCLDLSSTGALIESQQSFEVNSEVVLSIQSGGGGTAALEAKATILRVRLMPDDSYQYGASIDQYL</sequence>
<dbReference type="HOGENOM" id="CLU_180682_0_0_6"/>
<evidence type="ECO:0000313" key="3">
    <source>
        <dbReference type="Proteomes" id="UP000032749"/>
    </source>
</evidence>
<dbReference type="STRING" id="698738.OLEAN_C17910"/>
<name>R4YMC8_OLEAN</name>
<protein>
    <submittedName>
        <fullName evidence="2">Type IV pilus assembly protein</fullName>
    </submittedName>
</protein>
<evidence type="ECO:0000313" key="2">
    <source>
        <dbReference type="EMBL" id="CCK75967.1"/>
    </source>
</evidence>